<keyword evidence="3" id="KW-0732">Signal</keyword>
<dbReference type="Pfam" id="PF00545">
    <property type="entry name" value="Ribonuclease"/>
    <property type="match status" value="1"/>
</dbReference>
<accession>A0AB39LHF0</accession>
<keyword evidence="1" id="KW-0540">Nuclease</keyword>
<dbReference type="AlphaFoldDB" id="A0AB39LHF0"/>
<dbReference type="GO" id="GO:0016787">
    <property type="term" value="F:hydrolase activity"/>
    <property type="evidence" value="ECO:0007669"/>
    <property type="project" value="UniProtKB-KW"/>
</dbReference>
<gene>
    <name evidence="4" type="ORF">AB5J57_05990</name>
</gene>
<evidence type="ECO:0000313" key="4">
    <source>
        <dbReference type="EMBL" id="XDP93104.1"/>
    </source>
</evidence>
<dbReference type="GO" id="GO:0004521">
    <property type="term" value="F:RNA endonuclease activity"/>
    <property type="evidence" value="ECO:0007669"/>
    <property type="project" value="InterPro"/>
</dbReference>
<feature type="signal peptide" evidence="3">
    <location>
        <begin position="1"/>
        <end position="25"/>
    </location>
</feature>
<dbReference type="RefSeq" id="WP_369155037.1">
    <property type="nucleotide sequence ID" value="NZ_CP163429.1"/>
</dbReference>
<evidence type="ECO:0000256" key="2">
    <source>
        <dbReference type="ARBA" id="ARBA00022801"/>
    </source>
</evidence>
<keyword evidence="2" id="KW-0378">Hydrolase</keyword>
<sequence length="130" mass="13951">MTPPRALLPRLVACLLLALPAGCSAGGDDGGGAPARARGMPVAEVSELPAEARRTLRLIDEGGPCPYERDGSVFGNFEGLLPRHKRGYHRECTVPTPGSDDRGARRIVTGRNGEMYYTDDHYASFTAVPR</sequence>
<dbReference type="InterPro" id="IPR016191">
    <property type="entry name" value="Ribonuclease/ribotoxin"/>
</dbReference>
<evidence type="ECO:0000256" key="3">
    <source>
        <dbReference type="SAM" id="SignalP"/>
    </source>
</evidence>
<evidence type="ECO:0000256" key="1">
    <source>
        <dbReference type="ARBA" id="ARBA00022722"/>
    </source>
</evidence>
<dbReference type="Gene3D" id="3.10.450.30">
    <property type="entry name" value="Microbial ribonucleases"/>
    <property type="match status" value="1"/>
</dbReference>
<dbReference type="GO" id="GO:0003723">
    <property type="term" value="F:RNA binding"/>
    <property type="evidence" value="ECO:0007669"/>
    <property type="project" value="InterPro"/>
</dbReference>
<feature type="chain" id="PRO_5044202977" evidence="3">
    <location>
        <begin position="26"/>
        <end position="130"/>
    </location>
</feature>
<proteinExistence type="predicted"/>
<dbReference type="SUPFAM" id="SSF53933">
    <property type="entry name" value="Microbial ribonucleases"/>
    <property type="match status" value="1"/>
</dbReference>
<reference evidence="4" key="1">
    <citation type="submission" date="2024-07" db="EMBL/GenBank/DDBJ databases">
        <authorList>
            <person name="Yu S.T."/>
        </authorList>
    </citation>
    <scope>NUCLEOTIDE SEQUENCE</scope>
    <source>
        <strain evidence="4">R02</strain>
    </source>
</reference>
<name>A0AB39LHF0_9ACTN</name>
<organism evidence="4">
    <name type="scientific">Streptomyces sp. R02</name>
    <dbReference type="NCBI Taxonomy" id="3238623"/>
    <lineage>
        <taxon>Bacteria</taxon>
        <taxon>Bacillati</taxon>
        <taxon>Actinomycetota</taxon>
        <taxon>Actinomycetes</taxon>
        <taxon>Kitasatosporales</taxon>
        <taxon>Streptomycetaceae</taxon>
        <taxon>Streptomyces</taxon>
    </lineage>
</organism>
<dbReference type="EMBL" id="CP163429">
    <property type="protein sequence ID" value="XDP93104.1"/>
    <property type="molecule type" value="Genomic_DNA"/>
</dbReference>
<dbReference type="InterPro" id="IPR000026">
    <property type="entry name" value="N1-like"/>
</dbReference>
<protein>
    <submittedName>
        <fullName evidence="4">Ribonuclease domain-containing protein</fullName>
    </submittedName>
</protein>